<sequence length="193" mass="21729">MEKSTFLGRGGALWHGSRTNDACQDSRMIILILTLFRTGAMVRPVSQQSSRSELPSPRHAACLHLTPYQSWPTVALTSYHIISRYLLVLVLQVPLRSSPPVVFPTRARRTEFQWCHRLFFNFGLGDVSDHGRDFSIATIILGPPDGMEVSTPGPRIHRGKSQFISPFPESVHEMHTYDINSGASETRVERSQQ</sequence>
<reference evidence="2" key="1">
    <citation type="journal article" date="2017" name="Genome Biol.">
        <title>Comparative genomics reveals high biological diversity and specific adaptations in the industrially and medically important fungal genus Aspergillus.</title>
        <authorList>
            <person name="de Vries R.P."/>
            <person name="Riley R."/>
            <person name="Wiebenga A."/>
            <person name="Aguilar-Osorio G."/>
            <person name="Amillis S."/>
            <person name="Uchima C.A."/>
            <person name="Anderluh G."/>
            <person name="Asadollahi M."/>
            <person name="Askin M."/>
            <person name="Barry K."/>
            <person name="Battaglia E."/>
            <person name="Bayram O."/>
            <person name="Benocci T."/>
            <person name="Braus-Stromeyer S.A."/>
            <person name="Caldana C."/>
            <person name="Canovas D."/>
            <person name="Cerqueira G.C."/>
            <person name="Chen F."/>
            <person name="Chen W."/>
            <person name="Choi C."/>
            <person name="Clum A."/>
            <person name="Dos Santos R.A."/>
            <person name="Damasio A.R."/>
            <person name="Diallinas G."/>
            <person name="Emri T."/>
            <person name="Fekete E."/>
            <person name="Flipphi M."/>
            <person name="Freyberg S."/>
            <person name="Gallo A."/>
            <person name="Gournas C."/>
            <person name="Habgood R."/>
            <person name="Hainaut M."/>
            <person name="Harispe M.L."/>
            <person name="Henrissat B."/>
            <person name="Hilden K.S."/>
            <person name="Hope R."/>
            <person name="Hossain A."/>
            <person name="Karabika E."/>
            <person name="Karaffa L."/>
            <person name="Karanyi Z."/>
            <person name="Krasevec N."/>
            <person name="Kuo A."/>
            <person name="Kusch H."/>
            <person name="LaButti K."/>
            <person name="Lagendijk E.L."/>
            <person name="Lapidus A."/>
            <person name="Levasseur A."/>
            <person name="Lindquist E."/>
            <person name="Lipzen A."/>
            <person name="Logrieco A.F."/>
            <person name="MacCabe A."/>
            <person name="Maekelae M.R."/>
            <person name="Malavazi I."/>
            <person name="Melin P."/>
            <person name="Meyer V."/>
            <person name="Mielnichuk N."/>
            <person name="Miskei M."/>
            <person name="Molnar A.P."/>
            <person name="Mule G."/>
            <person name="Ngan C.Y."/>
            <person name="Orejas M."/>
            <person name="Orosz E."/>
            <person name="Ouedraogo J.P."/>
            <person name="Overkamp K.M."/>
            <person name="Park H.-S."/>
            <person name="Perrone G."/>
            <person name="Piumi F."/>
            <person name="Punt P.J."/>
            <person name="Ram A.F."/>
            <person name="Ramon A."/>
            <person name="Rauscher S."/>
            <person name="Record E."/>
            <person name="Riano-Pachon D.M."/>
            <person name="Robert V."/>
            <person name="Roehrig J."/>
            <person name="Ruller R."/>
            <person name="Salamov A."/>
            <person name="Salih N.S."/>
            <person name="Samson R.A."/>
            <person name="Sandor E."/>
            <person name="Sanguinetti M."/>
            <person name="Schuetze T."/>
            <person name="Sepcic K."/>
            <person name="Shelest E."/>
            <person name="Sherlock G."/>
            <person name="Sophianopoulou V."/>
            <person name="Squina F.M."/>
            <person name="Sun H."/>
            <person name="Susca A."/>
            <person name="Todd R.B."/>
            <person name="Tsang A."/>
            <person name="Unkles S.E."/>
            <person name="van de Wiele N."/>
            <person name="van Rossen-Uffink D."/>
            <person name="Oliveira J.V."/>
            <person name="Vesth T.C."/>
            <person name="Visser J."/>
            <person name="Yu J.-H."/>
            <person name="Zhou M."/>
            <person name="Andersen M.R."/>
            <person name="Archer D.B."/>
            <person name="Baker S.E."/>
            <person name="Benoit I."/>
            <person name="Brakhage A.A."/>
            <person name="Braus G.H."/>
            <person name="Fischer R."/>
            <person name="Frisvad J.C."/>
            <person name="Goldman G.H."/>
            <person name="Houbraken J."/>
            <person name="Oakley B."/>
            <person name="Pocsi I."/>
            <person name="Scazzocchio C."/>
            <person name="Seiboth B."/>
            <person name="vanKuyk P.A."/>
            <person name="Wortman J."/>
            <person name="Dyer P.S."/>
            <person name="Grigoriev I.V."/>
        </authorList>
    </citation>
    <scope>NUCLEOTIDE SEQUENCE [LARGE SCALE GENOMIC DNA]</scope>
    <source>
        <strain evidence="2">CBS 134.48</strain>
    </source>
</reference>
<protein>
    <submittedName>
        <fullName evidence="1">Uncharacterized protein</fullName>
    </submittedName>
</protein>
<name>A0A1L9NK88_ASPTC</name>
<dbReference type="AlphaFoldDB" id="A0A1L9NK88"/>
<dbReference type="VEuPathDB" id="FungiDB:ASPTUDRAFT_339980"/>
<keyword evidence="2" id="KW-1185">Reference proteome</keyword>
<dbReference type="Proteomes" id="UP000184304">
    <property type="component" value="Unassembled WGS sequence"/>
</dbReference>
<evidence type="ECO:0000313" key="1">
    <source>
        <dbReference type="EMBL" id="OJI89716.1"/>
    </source>
</evidence>
<gene>
    <name evidence="1" type="ORF">ASPTUDRAFT_339980</name>
</gene>
<evidence type="ECO:0000313" key="2">
    <source>
        <dbReference type="Proteomes" id="UP000184304"/>
    </source>
</evidence>
<dbReference type="EMBL" id="KV878177">
    <property type="protein sequence ID" value="OJI89716.1"/>
    <property type="molecule type" value="Genomic_DNA"/>
</dbReference>
<organism evidence="1 2">
    <name type="scientific">Aspergillus tubingensis (strain CBS 134.48)</name>
    <dbReference type="NCBI Taxonomy" id="767770"/>
    <lineage>
        <taxon>Eukaryota</taxon>
        <taxon>Fungi</taxon>
        <taxon>Dikarya</taxon>
        <taxon>Ascomycota</taxon>
        <taxon>Pezizomycotina</taxon>
        <taxon>Eurotiomycetes</taxon>
        <taxon>Eurotiomycetidae</taxon>
        <taxon>Eurotiales</taxon>
        <taxon>Aspergillaceae</taxon>
        <taxon>Aspergillus</taxon>
        <taxon>Aspergillus subgen. Circumdati</taxon>
    </lineage>
</organism>
<accession>A0A1L9NK88</accession>
<proteinExistence type="predicted"/>